<gene>
    <name evidence="2" type="ORF">ETQ85_21200</name>
</gene>
<comment type="caution">
    <text evidence="2">The sequence shown here is derived from an EMBL/GenBank/DDBJ whole genome shotgun (WGS) entry which is preliminary data.</text>
</comment>
<evidence type="ECO:0000313" key="2">
    <source>
        <dbReference type="EMBL" id="TYC53583.1"/>
    </source>
</evidence>
<dbReference type="OrthoDB" id="8913592at2"/>
<sequence>MSNPWLKKNPFMSMWLSAANRMAASVRGQASAQATRQIKAALAKAEKDTSKSLTATAQPASPKAKRR</sequence>
<keyword evidence="3" id="KW-1185">Reference proteome</keyword>
<dbReference type="RefSeq" id="WP_148581065.1">
    <property type="nucleotide sequence ID" value="NZ_SDKK01000026.1"/>
</dbReference>
<accession>A0A6C2CJF2</accession>
<dbReference type="Proteomes" id="UP000389128">
    <property type="component" value="Unassembled WGS sequence"/>
</dbReference>
<feature type="region of interest" description="Disordered" evidence="1">
    <location>
        <begin position="43"/>
        <end position="67"/>
    </location>
</feature>
<protein>
    <submittedName>
        <fullName evidence="2">Uncharacterized protein</fullName>
    </submittedName>
</protein>
<organism evidence="2 3">
    <name type="scientific">Zoogloea oleivorans</name>
    <dbReference type="NCBI Taxonomy" id="1552750"/>
    <lineage>
        <taxon>Bacteria</taxon>
        <taxon>Pseudomonadati</taxon>
        <taxon>Pseudomonadota</taxon>
        <taxon>Betaproteobacteria</taxon>
        <taxon>Rhodocyclales</taxon>
        <taxon>Zoogloeaceae</taxon>
        <taxon>Zoogloea</taxon>
    </lineage>
</organism>
<dbReference type="AlphaFoldDB" id="A0A6C2CJF2"/>
<dbReference type="EMBL" id="SDKK01000026">
    <property type="protein sequence ID" value="TYC53583.1"/>
    <property type="molecule type" value="Genomic_DNA"/>
</dbReference>
<reference evidence="2 3" key="1">
    <citation type="submission" date="2019-01" db="EMBL/GenBank/DDBJ databases">
        <title>Zoogloea oleivorans genome sequencing and assembly.</title>
        <authorList>
            <person name="Tancsics A."/>
            <person name="Farkas M."/>
            <person name="Kriszt B."/>
            <person name="Maroti G."/>
            <person name="Horvath B."/>
        </authorList>
    </citation>
    <scope>NUCLEOTIDE SEQUENCE [LARGE SCALE GENOMIC DNA]</scope>
    <source>
        <strain evidence="2 3">Buc</strain>
    </source>
</reference>
<proteinExistence type="predicted"/>
<name>A0A6C2CJF2_9RHOO</name>
<evidence type="ECO:0000256" key="1">
    <source>
        <dbReference type="SAM" id="MobiDB-lite"/>
    </source>
</evidence>
<evidence type="ECO:0000313" key="3">
    <source>
        <dbReference type="Proteomes" id="UP000389128"/>
    </source>
</evidence>